<feature type="region of interest" description="Disordered" evidence="1">
    <location>
        <begin position="1"/>
        <end position="23"/>
    </location>
</feature>
<evidence type="ECO:0000313" key="3">
    <source>
        <dbReference type="Proteomes" id="UP000015350"/>
    </source>
</evidence>
<dbReference type="AlphaFoldDB" id="S9SFH0"/>
<dbReference type="RefSeq" id="WP_021130430.1">
    <property type="nucleotide sequence ID" value="NZ_AQPH01000001.1"/>
</dbReference>
<gene>
    <name evidence="2" type="ORF">K678_00195</name>
</gene>
<dbReference type="EMBL" id="AQPH01000001">
    <property type="protein sequence ID" value="EPY03484.1"/>
    <property type="molecule type" value="Genomic_DNA"/>
</dbReference>
<sequence length="697" mass="76047">MARVPTYTQPTVETRPLGAPQLSASVPAGTFDTGGSALVDGGQKLAAMGDQLAAHAVRMAEDDAKTSAMAALTAFQTSKRNVLFNDDTAFFRQSGQAAYAGYQKLPAALEEERVRMGSNLSAAARKLYDQASIRDLSGDLDTAARHAASEREKWRDGVSASLANSSLDEAALYWNDPGKRDAALTAARNAVLDRSAEKGIPFDDPRLQLQLRDIDSKWTTSVVQRMAEADPMAAKKFFDDNKGRLTAEQFAPVAALIDQKTKLYRVDQEVARVKALIIPAITSGPTDIATAIHQQESGGKTGDYQIQPGTWAQYAKPGESPDNPDHQKAVFDRIVSDLNAKAGGDPARIAVGYFSGPGNIAPPGSQTPWVRDAADANGKTTSAYVKDVLGRVSGNGHPSRADTFERQRDAIMGNADLKPDDRQAALTRIEHDHAQENAILAQKEKEARRQVQDMVLTKKIDPMSVPPDLQTMAGPEFMTHMQAAYGRGGVVPFNPQVENQLHELALKDPEKFVQTDLSPLYATHKTDRVEYWQGQQRQMATAEGKAALRQPSYALGDKVVKELLKATGSDNEENLAVANQRMRTWLDSWHEENKKAPPSDEVYRFGKSMLLQDDSSFFGQRRIDAMRQNKEADFILKIDRNTLPSVAEASGIPETDILPVSRFLKQKGMPVTLENLIMVHRAGTRRPTQSAGGGGNG</sequence>
<dbReference type="SUPFAM" id="SSF53955">
    <property type="entry name" value="Lysozyme-like"/>
    <property type="match status" value="1"/>
</dbReference>
<organism evidence="2 3">
    <name type="scientific">Magnetospirillum fulvum MGU-K5</name>
    <dbReference type="NCBI Taxonomy" id="1316936"/>
    <lineage>
        <taxon>Bacteria</taxon>
        <taxon>Pseudomonadati</taxon>
        <taxon>Pseudomonadota</taxon>
        <taxon>Alphaproteobacteria</taxon>
        <taxon>Rhodospirillales</taxon>
        <taxon>Rhodospirillaceae</taxon>
        <taxon>Magnetospirillum</taxon>
    </lineage>
</organism>
<reference evidence="2 3" key="1">
    <citation type="submission" date="2013-04" db="EMBL/GenBank/DDBJ databases">
        <authorList>
            <person name="Kuznetsov B."/>
            <person name="Ivanovsky R."/>
        </authorList>
    </citation>
    <scope>NUCLEOTIDE SEQUENCE [LARGE SCALE GENOMIC DNA]</scope>
    <source>
        <strain evidence="2 3">MGU-K5</strain>
    </source>
</reference>
<accession>S9SFH0</accession>
<dbReference type="eggNOG" id="ENOG5033UGU">
    <property type="taxonomic scope" value="Bacteria"/>
</dbReference>
<evidence type="ECO:0000313" key="2">
    <source>
        <dbReference type="EMBL" id="EPY03484.1"/>
    </source>
</evidence>
<evidence type="ECO:0000256" key="1">
    <source>
        <dbReference type="SAM" id="MobiDB-lite"/>
    </source>
</evidence>
<comment type="caution">
    <text evidence="2">The sequence shown here is derived from an EMBL/GenBank/DDBJ whole genome shotgun (WGS) entry which is preliminary data.</text>
</comment>
<feature type="compositionally biased region" description="Polar residues" evidence="1">
    <location>
        <begin position="1"/>
        <end position="12"/>
    </location>
</feature>
<protein>
    <submittedName>
        <fullName evidence="2">Uncharacterized protein</fullName>
    </submittedName>
</protein>
<dbReference type="InterPro" id="IPR023346">
    <property type="entry name" value="Lysozyme-like_dom_sf"/>
</dbReference>
<proteinExistence type="predicted"/>
<dbReference type="OrthoDB" id="9815002at2"/>
<dbReference type="STRING" id="1316936.K678_00195"/>
<dbReference type="Gene3D" id="1.10.530.10">
    <property type="match status" value="1"/>
</dbReference>
<dbReference type="Proteomes" id="UP000015350">
    <property type="component" value="Unassembled WGS sequence"/>
</dbReference>
<name>S9SFH0_MAGFU</name>